<comment type="caution">
    <text evidence="2">The sequence shown here is derived from an EMBL/GenBank/DDBJ whole genome shotgun (WGS) entry which is preliminary data.</text>
</comment>
<accession>A0A9P9AH12</accession>
<reference evidence="2" key="1">
    <citation type="journal article" date="2021" name="Nat. Commun.">
        <title>Genetic determinants of endophytism in the Arabidopsis root mycobiome.</title>
        <authorList>
            <person name="Mesny F."/>
            <person name="Miyauchi S."/>
            <person name="Thiergart T."/>
            <person name="Pickel B."/>
            <person name="Atanasova L."/>
            <person name="Karlsson M."/>
            <person name="Huettel B."/>
            <person name="Barry K.W."/>
            <person name="Haridas S."/>
            <person name="Chen C."/>
            <person name="Bauer D."/>
            <person name="Andreopoulos W."/>
            <person name="Pangilinan J."/>
            <person name="LaButti K."/>
            <person name="Riley R."/>
            <person name="Lipzen A."/>
            <person name="Clum A."/>
            <person name="Drula E."/>
            <person name="Henrissat B."/>
            <person name="Kohler A."/>
            <person name="Grigoriev I.V."/>
            <person name="Martin F.M."/>
            <person name="Hacquard S."/>
        </authorList>
    </citation>
    <scope>NUCLEOTIDE SEQUENCE</scope>
    <source>
        <strain evidence="2">MPI-SDFR-AT-0117</strain>
    </source>
</reference>
<dbReference type="AlphaFoldDB" id="A0A9P9AH12"/>
<dbReference type="Pfam" id="PF06041">
    <property type="entry name" value="DUF924"/>
    <property type="match status" value="1"/>
</dbReference>
<dbReference type="SUPFAM" id="SSF48452">
    <property type="entry name" value="TPR-like"/>
    <property type="match status" value="1"/>
</dbReference>
<proteinExistence type="predicted"/>
<evidence type="ECO:0000313" key="3">
    <source>
        <dbReference type="Proteomes" id="UP000770015"/>
    </source>
</evidence>
<name>A0A9P9AH12_9PEZI</name>
<dbReference type="InterPro" id="IPR011990">
    <property type="entry name" value="TPR-like_helical_dom_sf"/>
</dbReference>
<feature type="region of interest" description="Disordered" evidence="1">
    <location>
        <begin position="1"/>
        <end position="26"/>
    </location>
</feature>
<keyword evidence="3" id="KW-1185">Reference proteome</keyword>
<dbReference type="EMBL" id="JAGSXJ010000002">
    <property type="protein sequence ID" value="KAH6695028.1"/>
    <property type="molecule type" value="Genomic_DNA"/>
</dbReference>
<gene>
    <name evidence="2" type="ORF">F5X68DRAFT_197804</name>
</gene>
<sequence length="334" mass="37221">MIRAPLRQTASLSRAPLCSTSSTSPTLRAHVQIRPEIRLALRHFSVPTVRHHASKSSSNLFMTSTLRYLSTSTANNMPPVAGGLENIISGDLLASVNSFWFSHIPDQDATVLPQQEQMQPWFGGGEEFDHSCVKRFAEPLEAIRSLAPSPSSVLSILESASPTEWLAAVLLLDQVPRNCYRGADAHVVFNLFDPLAQTVAQHAIELGIPTSLDMKYFGSRRMWFYLPLMHSEQLEAHDQAVAEYTKMTADFKALLAQPSSAAREQDRQCGEILARNKEAAEKFLQNNLEFELRHRDIIAKFGRYPHRNGSLGRDMEPKEQEYLDNGGDTFAAAA</sequence>
<dbReference type="Gene3D" id="1.25.40.10">
    <property type="entry name" value="Tetratricopeptide repeat domain"/>
    <property type="match status" value="1"/>
</dbReference>
<dbReference type="OrthoDB" id="414698at2759"/>
<evidence type="ECO:0000313" key="2">
    <source>
        <dbReference type="EMBL" id="KAH6695028.1"/>
    </source>
</evidence>
<dbReference type="Gene3D" id="1.20.58.320">
    <property type="entry name" value="TPR-like"/>
    <property type="match status" value="1"/>
</dbReference>
<feature type="region of interest" description="Disordered" evidence="1">
    <location>
        <begin position="309"/>
        <end position="334"/>
    </location>
</feature>
<evidence type="ECO:0000256" key="1">
    <source>
        <dbReference type="SAM" id="MobiDB-lite"/>
    </source>
</evidence>
<protein>
    <submittedName>
        <fullName evidence="2">Uncharacterized protein</fullName>
    </submittedName>
</protein>
<dbReference type="Proteomes" id="UP000770015">
    <property type="component" value="Unassembled WGS sequence"/>
</dbReference>
<organism evidence="2 3">
    <name type="scientific">Plectosphaerella plurivora</name>
    <dbReference type="NCBI Taxonomy" id="936078"/>
    <lineage>
        <taxon>Eukaryota</taxon>
        <taxon>Fungi</taxon>
        <taxon>Dikarya</taxon>
        <taxon>Ascomycota</taxon>
        <taxon>Pezizomycotina</taxon>
        <taxon>Sordariomycetes</taxon>
        <taxon>Hypocreomycetidae</taxon>
        <taxon>Glomerellales</taxon>
        <taxon>Plectosphaerellaceae</taxon>
        <taxon>Plectosphaerella</taxon>
    </lineage>
</organism>
<dbReference type="InterPro" id="IPR010323">
    <property type="entry name" value="DUF924"/>
</dbReference>